<reference evidence="2" key="1">
    <citation type="submission" date="2022-11" db="UniProtKB">
        <authorList>
            <consortium name="WormBaseParasite"/>
        </authorList>
    </citation>
    <scope>IDENTIFICATION</scope>
</reference>
<dbReference type="Proteomes" id="UP000887579">
    <property type="component" value="Unplaced"/>
</dbReference>
<proteinExistence type="predicted"/>
<protein>
    <submittedName>
        <fullName evidence="2">Uncharacterized protein</fullName>
    </submittedName>
</protein>
<accession>A0AC34G425</accession>
<evidence type="ECO:0000313" key="2">
    <source>
        <dbReference type="WBParaSite" id="ES5_v2.g24453.t1"/>
    </source>
</evidence>
<dbReference type="WBParaSite" id="ES5_v2.g24453.t1">
    <property type="protein sequence ID" value="ES5_v2.g24453.t1"/>
    <property type="gene ID" value="ES5_v2.g24453"/>
</dbReference>
<sequence>MKLLIFVCLFLVVELSHEIPINKNDRKVLPLPTKDRKGDKVFENLGIVNPRIKTDEDETLLDQEPRHYFNDKSVSLTDEELVDLIVGEATADITDSDRLAPETSDSDTLSQRQKRGWFKKLWRSVEKRFKEVLPVAVVAGLAG</sequence>
<organism evidence="1 2">
    <name type="scientific">Panagrolaimus sp. ES5</name>
    <dbReference type="NCBI Taxonomy" id="591445"/>
    <lineage>
        <taxon>Eukaryota</taxon>
        <taxon>Metazoa</taxon>
        <taxon>Ecdysozoa</taxon>
        <taxon>Nematoda</taxon>
        <taxon>Chromadorea</taxon>
        <taxon>Rhabditida</taxon>
        <taxon>Tylenchina</taxon>
        <taxon>Panagrolaimomorpha</taxon>
        <taxon>Panagrolaimoidea</taxon>
        <taxon>Panagrolaimidae</taxon>
        <taxon>Panagrolaimus</taxon>
    </lineage>
</organism>
<name>A0AC34G425_9BILA</name>
<evidence type="ECO:0000313" key="1">
    <source>
        <dbReference type="Proteomes" id="UP000887579"/>
    </source>
</evidence>